<dbReference type="InterPro" id="IPR017871">
    <property type="entry name" value="ABC_transporter-like_CS"/>
</dbReference>
<keyword evidence="8" id="KW-0472">Membrane</keyword>
<dbReference type="CDD" id="cd03262">
    <property type="entry name" value="ABC_HisP_GlnQ"/>
    <property type="match status" value="1"/>
</dbReference>
<comment type="caution">
    <text evidence="10">The sequence shown here is derived from an EMBL/GenBank/DDBJ whole genome shotgun (WGS) entry which is preliminary data.</text>
</comment>
<dbReference type="InterPro" id="IPR027417">
    <property type="entry name" value="P-loop_NTPase"/>
</dbReference>
<proteinExistence type="inferred from homology"/>
<keyword evidence="7" id="KW-0029">Amino-acid transport</keyword>
<evidence type="ECO:0000259" key="9">
    <source>
        <dbReference type="PROSITE" id="PS50893"/>
    </source>
</evidence>
<gene>
    <name evidence="10" type="ORF">NS226_02335</name>
</gene>
<keyword evidence="3" id="KW-0813">Transport</keyword>
<dbReference type="InterPro" id="IPR003593">
    <property type="entry name" value="AAA+_ATPase"/>
</dbReference>
<dbReference type="GO" id="GO:0016887">
    <property type="term" value="F:ATP hydrolysis activity"/>
    <property type="evidence" value="ECO:0007669"/>
    <property type="project" value="InterPro"/>
</dbReference>
<evidence type="ECO:0000256" key="6">
    <source>
        <dbReference type="ARBA" id="ARBA00022840"/>
    </source>
</evidence>
<dbReference type="InterPro" id="IPR003439">
    <property type="entry name" value="ABC_transporter-like_ATP-bd"/>
</dbReference>
<evidence type="ECO:0000256" key="1">
    <source>
        <dbReference type="ARBA" id="ARBA00004202"/>
    </source>
</evidence>
<evidence type="ECO:0000256" key="2">
    <source>
        <dbReference type="ARBA" id="ARBA00005417"/>
    </source>
</evidence>
<dbReference type="STRING" id="401562.NS365_15505"/>
<evidence type="ECO:0000256" key="7">
    <source>
        <dbReference type="ARBA" id="ARBA00022970"/>
    </source>
</evidence>
<dbReference type="AlphaFoldDB" id="A0A175RD20"/>
<dbReference type="PANTHER" id="PTHR43166">
    <property type="entry name" value="AMINO ACID IMPORT ATP-BINDING PROTEIN"/>
    <property type="match status" value="1"/>
</dbReference>
<dbReference type="PROSITE" id="PS50893">
    <property type="entry name" value="ABC_TRANSPORTER_2"/>
    <property type="match status" value="1"/>
</dbReference>
<name>A0A175RD20_9HYPH</name>
<dbReference type="PANTHER" id="PTHR43166:SF9">
    <property type="entry name" value="GLUTAMATE_ASPARTATE IMPORT ATP-BINDING PROTEIN GLTL"/>
    <property type="match status" value="1"/>
</dbReference>
<dbReference type="InterPro" id="IPR050086">
    <property type="entry name" value="MetN_ABC_transporter-like"/>
</dbReference>
<keyword evidence="5" id="KW-0547">Nucleotide-binding</keyword>
<dbReference type="GO" id="GO:0005886">
    <property type="term" value="C:plasma membrane"/>
    <property type="evidence" value="ECO:0007669"/>
    <property type="project" value="UniProtKB-SubCell"/>
</dbReference>
<dbReference type="PATRIC" id="fig|401562.3.peg.3600"/>
<dbReference type="InterPro" id="IPR030679">
    <property type="entry name" value="ABC_ATPase_HisP-typ"/>
</dbReference>
<evidence type="ECO:0000256" key="5">
    <source>
        <dbReference type="ARBA" id="ARBA00022741"/>
    </source>
</evidence>
<dbReference type="SUPFAM" id="SSF52540">
    <property type="entry name" value="P-loop containing nucleoside triphosphate hydrolases"/>
    <property type="match status" value="1"/>
</dbReference>
<evidence type="ECO:0000256" key="8">
    <source>
        <dbReference type="ARBA" id="ARBA00023136"/>
    </source>
</evidence>
<dbReference type="Proteomes" id="UP000078272">
    <property type="component" value="Unassembled WGS sequence"/>
</dbReference>
<dbReference type="PROSITE" id="PS00211">
    <property type="entry name" value="ABC_TRANSPORTER_1"/>
    <property type="match status" value="1"/>
</dbReference>
<dbReference type="Gene3D" id="3.40.50.300">
    <property type="entry name" value="P-loop containing nucleotide triphosphate hydrolases"/>
    <property type="match status" value="1"/>
</dbReference>
<comment type="similarity">
    <text evidence="2">Belongs to the ABC transporter superfamily.</text>
</comment>
<evidence type="ECO:0000256" key="3">
    <source>
        <dbReference type="ARBA" id="ARBA00022448"/>
    </source>
</evidence>
<evidence type="ECO:0000313" key="11">
    <source>
        <dbReference type="Proteomes" id="UP000078272"/>
    </source>
</evidence>
<keyword evidence="6 10" id="KW-0067">ATP-binding</keyword>
<dbReference type="PIRSF" id="PIRSF039085">
    <property type="entry name" value="ABC_ATPase_HisP"/>
    <property type="match status" value="1"/>
</dbReference>
<dbReference type="Pfam" id="PF00005">
    <property type="entry name" value="ABC_tran"/>
    <property type="match status" value="1"/>
</dbReference>
<evidence type="ECO:0000256" key="4">
    <source>
        <dbReference type="ARBA" id="ARBA00022475"/>
    </source>
</evidence>
<organism evidence="10 11">
    <name type="scientific">Aureimonas ureilytica</name>
    <dbReference type="NCBI Taxonomy" id="401562"/>
    <lineage>
        <taxon>Bacteria</taxon>
        <taxon>Pseudomonadati</taxon>
        <taxon>Pseudomonadota</taxon>
        <taxon>Alphaproteobacteria</taxon>
        <taxon>Hyphomicrobiales</taxon>
        <taxon>Aurantimonadaceae</taxon>
        <taxon>Aureimonas</taxon>
    </lineage>
</organism>
<dbReference type="GO" id="GO:0005524">
    <property type="term" value="F:ATP binding"/>
    <property type="evidence" value="ECO:0007669"/>
    <property type="project" value="UniProtKB-KW"/>
</dbReference>
<dbReference type="SMART" id="SM00382">
    <property type="entry name" value="AAA"/>
    <property type="match status" value="1"/>
</dbReference>
<keyword evidence="4" id="KW-1003">Cell membrane</keyword>
<sequence length="268" mass="28868">MSTSIPAIAVRNLTKRFGETEVLKGIDLEVPRGGTTCLIGPSGSGKSTLLRCMAFLEEATSGTIHINGAPLGFTEDASGRRTRLPASSIREVRGHIGMVFQQFNLWPHMTALGNVCEALLRVRGLKRDEAEARGMEQLRHVGLAERAGHYPSQLSGGQQQRVAIARALALQPAIMLFDEPTSSLDPELTGEVLNVMRALAAEGMTMVVVTHEIGFAATVGQKIAFLDGGKLQLVGPPAEVFAHPRHPRLTQFLETYLDRGAAMLLQAP</sequence>
<dbReference type="OrthoDB" id="9802264at2"/>
<protein>
    <submittedName>
        <fullName evidence="10">Phosphate ABC transporter ATP-binding protein</fullName>
    </submittedName>
</protein>
<evidence type="ECO:0000313" key="10">
    <source>
        <dbReference type="EMBL" id="KTQ97971.1"/>
    </source>
</evidence>
<comment type="subcellular location">
    <subcellularLocation>
        <location evidence="1">Cell membrane</location>
        <topology evidence="1">Peripheral membrane protein</topology>
    </subcellularLocation>
</comment>
<dbReference type="EMBL" id="LDPZ01000005">
    <property type="protein sequence ID" value="KTQ97971.1"/>
    <property type="molecule type" value="Genomic_DNA"/>
</dbReference>
<accession>A0A175RD20</accession>
<dbReference type="RefSeq" id="WP_058633603.1">
    <property type="nucleotide sequence ID" value="NZ_LDPZ01000005.1"/>
</dbReference>
<reference evidence="10 11" key="1">
    <citation type="journal article" date="2016" name="Front. Microbiol.">
        <title>Genomic Resource of Rice Seed Associated Bacteria.</title>
        <authorList>
            <person name="Midha S."/>
            <person name="Bansal K."/>
            <person name="Sharma S."/>
            <person name="Kumar N."/>
            <person name="Patil P.P."/>
            <person name="Chaudhry V."/>
            <person name="Patil P.B."/>
        </authorList>
    </citation>
    <scope>NUCLEOTIDE SEQUENCE [LARGE SCALE GENOMIC DNA]</scope>
    <source>
        <strain evidence="10 11">NS226</strain>
    </source>
</reference>
<feature type="domain" description="ABC transporter" evidence="9">
    <location>
        <begin position="8"/>
        <end position="253"/>
    </location>
</feature>
<dbReference type="GO" id="GO:0015424">
    <property type="term" value="F:ABC-type amino acid transporter activity"/>
    <property type="evidence" value="ECO:0007669"/>
    <property type="project" value="InterPro"/>
</dbReference>